<sequence>MQLPPPRLCRLQKHSLTDEFGFNLHAERGKGHFIGSVDKGGIGDHAGLVMGQRIVGVNDKLIYPDTPHKEVVTLIKKDPLCTELLVVSEDVDRWYVENGATFSFENAIRYNSEPTVILPRSSLSGPKRDIMETRIIEKQTIQPETNEFIETTPVIPATYETLDRQNEIANDIQQTTTISTTHMLTSEAYIPTEEDHKATDDLIDQIFKDVPLVPVKGLDNFESDNHSTSTLTRQTEFDNIPYQPVILHPTVNHSSSSSSSASETRPLPTTHREPSPKPVPLVTPPVMNTKPSVPLNNNFQFASTSSRASSSFDAKSNGNANKNLDIFTMSAKEAQRAMLRQKKDPRKEQLTNEQKHRMIENL</sequence>
<name>A0AC34FFW7_9BILA</name>
<accession>A0AC34FFW7</accession>
<protein>
    <submittedName>
        <fullName evidence="2">PDZ domain-containing protein</fullName>
    </submittedName>
</protein>
<dbReference type="Proteomes" id="UP000887579">
    <property type="component" value="Unplaced"/>
</dbReference>
<reference evidence="2" key="1">
    <citation type="submission" date="2022-11" db="UniProtKB">
        <authorList>
            <consortium name="WormBaseParasite"/>
        </authorList>
    </citation>
    <scope>IDENTIFICATION</scope>
</reference>
<evidence type="ECO:0000313" key="2">
    <source>
        <dbReference type="WBParaSite" id="ES5_v2.g16116.t1"/>
    </source>
</evidence>
<proteinExistence type="predicted"/>
<dbReference type="WBParaSite" id="ES5_v2.g16116.t1">
    <property type="protein sequence ID" value="ES5_v2.g16116.t1"/>
    <property type="gene ID" value="ES5_v2.g16116"/>
</dbReference>
<evidence type="ECO:0000313" key="1">
    <source>
        <dbReference type="Proteomes" id="UP000887579"/>
    </source>
</evidence>
<organism evidence="1 2">
    <name type="scientific">Panagrolaimus sp. ES5</name>
    <dbReference type="NCBI Taxonomy" id="591445"/>
    <lineage>
        <taxon>Eukaryota</taxon>
        <taxon>Metazoa</taxon>
        <taxon>Ecdysozoa</taxon>
        <taxon>Nematoda</taxon>
        <taxon>Chromadorea</taxon>
        <taxon>Rhabditida</taxon>
        <taxon>Tylenchina</taxon>
        <taxon>Panagrolaimomorpha</taxon>
        <taxon>Panagrolaimoidea</taxon>
        <taxon>Panagrolaimidae</taxon>
        <taxon>Panagrolaimus</taxon>
    </lineage>
</organism>